<dbReference type="EMBL" id="MFAQ01000026">
    <property type="protein sequence ID" value="OGD83137.1"/>
    <property type="molecule type" value="Genomic_DNA"/>
</dbReference>
<reference evidence="2 3" key="1">
    <citation type="journal article" date="2016" name="Nat. Commun.">
        <title>Thousands of microbial genomes shed light on interconnected biogeochemical processes in an aquifer system.</title>
        <authorList>
            <person name="Anantharaman K."/>
            <person name="Brown C.T."/>
            <person name="Hug L.A."/>
            <person name="Sharon I."/>
            <person name="Castelle C.J."/>
            <person name="Probst A.J."/>
            <person name="Thomas B.C."/>
            <person name="Singh A."/>
            <person name="Wilkins M.J."/>
            <person name="Karaoz U."/>
            <person name="Brodie E.L."/>
            <person name="Williams K.H."/>
            <person name="Hubbard S.S."/>
            <person name="Banfield J.F."/>
        </authorList>
    </citation>
    <scope>NUCLEOTIDE SEQUENCE [LARGE SCALE GENOMIC DNA]</scope>
</reference>
<accession>A0A1F5FU41</accession>
<evidence type="ECO:0000313" key="2">
    <source>
        <dbReference type="EMBL" id="OGD83137.1"/>
    </source>
</evidence>
<evidence type="ECO:0000256" key="1">
    <source>
        <dbReference type="SAM" id="SignalP"/>
    </source>
</evidence>
<evidence type="ECO:0000313" key="3">
    <source>
        <dbReference type="Proteomes" id="UP000179237"/>
    </source>
</evidence>
<keyword evidence="1" id="KW-0732">Signal</keyword>
<feature type="chain" id="PRO_5009518642" description="Lipoprotein" evidence="1">
    <location>
        <begin position="24"/>
        <end position="175"/>
    </location>
</feature>
<feature type="signal peptide" evidence="1">
    <location>
        <begin position="1"/>
        <end position="23"/>
    </location>
</feature>
<organism evidence="2 3">
    <name type="scientific">Candidatus Collierbacteria bacterium RIFOXYD1_FULL_40_9</name>
    <dbReference type="NCBI Taxonomy" id="1817731"/>
    <lineage>
        <taxon>Bacteria</taxon>
        <taxon>Candidatus Collieribacteriota</taxon>
    </lineage>
</organism>
<evidence type="ECO:0008006" key="4">
    <source>
        <dbReference type="Google" id="ProtNLM"/>
    </source>
</evidence>
<dbReference type="Proteomes" id="UP000179237">
    <property type="component" value="Unassembled WGS sequence"/>
</dbReference>
<name>A0A1F5FU41_9BACT</name>
<gene>
    <name evidence="2" type="ORF">A2572_03755</name>
</gene>
<protein>
    <recommendedName>
        <fullName evidence="4">Lipoprotein</fullName>
    </recommendedName>
</protein>
<sequence length="175" mass="20122">MKTKKLFFYTLAFFLIISPIACGKTQEEIPTEPAATELAPDPNGLPDDVRKSRCGDKYWFNQTNTPEFAGFDHMETLLTQSVDGSRAHQTWLVELAQININDRVVYFPNLQVNQLRQIEGKEKPVQELEPDKWIRKALELSHKAPSVTINLELEWKYVAINGYSWYVIDDSVSCK</sequence>
<proteinExistence type="predicted"/>
<dbReference type="AlphaFoldDB" id="A0A1F5FU41"/>
<comment type="caution">
    <text evidence="2">The sequence shown here is derived from an EMBL/GenBank/DDBJ whole genome shotgun (WGS) entry which is preliminary data.</text>
</comment>